<name>A0AAX2S042_BURCE</name>
<dbReference type="Pfam" id="PF17853">
    <property type="entry name" value="GGDEF_2"/>
    <property type="match status" value="1"/>
</dbReference>
<comment type="caution">
    <text evidence="5">The sequence shown here is derived from an EMBL/GenBank/DDBJ whole genome shotgun (WGS) entry which is preliminary data.</text>
</comment>
<comment type="similarity">
    <text evidence="1">Belongs to the CdaR family.</text>
</comment>
<dbReference type="InterPro" id="IPR042070">
    <property type="entry name" value="PucR_C-HTH_sf"/>
</dbReference>
<evidence type="ECO:0000313" key="6">
    <source>
        <dbReference type="Proteomes" id="UP000298234"/>
    </source>
</evidence>
<proteinExistence type="inferred from homology"/>
<feature type="domain" description="PucR C-terminal helix-turn-helix" evidence="2">
    <location>
        <begin position="354"/>
        <end position="411"/>
    </location>
</feature>
<evidence type="ECO:0000259" key="4">
    <source>
        <dbReference type="Pfam" id="PF17853"/>
    </source>
</evidence>
<dbReference type="InterPro" id="IPR025751">
    <property type="entry name" value="RsbRD_N_dom"/>
</dbReference>
<evidence type="ECO:0000259" key="2">
    <source>
        <dbReference type="Pfam" id="PF13556"/>
    </source>
</evidence>
<dbReference type="AlphaFoldDB" id="A0AAX2S042"/>
<protein>
    <submittedName>
        <fullName evidence="5">PucR family transcriptional regulator</fullName>
    </submittedName>
</protein>
<dbReference type="PANTHER" id="PTHR33744">
    <property type="entry name" value="CARBOHYDRATE DIACID REGULATOR"/>
    <property type="match status" value="1"/>
</dbReference>
<dbReference type="Pfam" id="PF14361">
    <property type="entry name" value="RsbRD_N"/>
    <property type="match status" value="1"/>
</dbReference>
<dbReference type="InterPro" id="IPR025736">
    <property type="entry name" value="PucR_C-HTH_dom"/>
</dbReference>
<feature type="domain" description="RsbT co-antagonist protein RsbRD N-terminal" evidence="3">
    <location>
        <begin position="29"/>
        <end position="167"/>
    </location>
</feature>
<reference evidence="5 6" key="1">
    <citation type="submission" date="2019-03" db="EMBL/GenBank/DDBJ databases">
        <title>Burkholderia cepacia outbreak.</title>
        <authorList>
            <person name="Farzana R."/>
            <person name="Walsh T.R."/>
        </authorList>
    </citation>
    <scope>NUCLEOTIDE SEQUENCE [LARGE SCALE GENOMIC DNA]</scope>
    <source>
        <strain evidence="6">d13</strain>
    </source>
</reference>
<dbReference type="Gene3D" id="1.10.10.2840">
    <property type="entry name" value="PucR C-terminal helix-turn-helix domain"/>
    <property type="match status" value="1"/>
</dbReference>
<evidence type="ECO:0000313" key="5">
    <source>
        <dbReference type="EMBL" id="TEU54511.1"/>
    </source>
</evidence>
<evidence type="ECO:0000256" key="1">
    <source>
        <dbReference type="ARBA" id="ARBA00006754"/>
    </source>
</evidence>
<feature type="domain" description="CdaR GGDEF-like" evidence="4">
    <location>
        <begin position="181"/>
        <end position="307"/>
    </location>
</feature>
<dbReference type="InterPro" id="IPR041522">
    <property type="entry name" value="CdaR_GGDEF"/>
</dbReference>
<dbReference type="Pfam" id="PF13556">
    <property type="entry name" value="HTH_30"/>
    <property type="match status" value="1"/>
</dbReference>
<evidence type="ECO:0000259" key="3">
    <source>
        <dbReference type="Pfam" id="PF14361"/>
    </source>
</evidence>
<accession>A0AAX2S042</accession>
<dbReference type="EMBL" id="SNSQ01000001">
    <property type="protein sequence ID" value="TEU54511.1"/>
    <property type="molecule type" value="Genomic_DNA"/>
</dbReference>
<sequence length="416" mass="46686">MHTGHVQIPETSALMRDKIRELTLNPTDVIDRTYAALIRIEGYEDLSAAVRQDIMESIALSERLWFESVFTGAFPSDKDLEVFQECGRRRVHQGIPLPSLLRAFRVGVREVWRSCAELGSACDELRDELFFVISPYLMDFFDEMAQLMSRAYLDEQYQQARWKESLRYQLHEIIFNPTVDDDAFRKATKALGLDPTMRRIAIAIESVHLDRSALHAEEETDRLVLAVARHLKTPRDSLLDVWHRDRLIVWAPCLHDESASASDRRVAGSVAAWLDSASSDASAGIGLASTGAKGWAASAEEAIRALAFGRSANAGHRAHRYSDIVLEECVRGNDGALNYLLSLIDELAGEPEIIATLETFFANRQRRKVTAAALDIHPNTLDHRLERVENITGAKLDDAAWIARLEIALKLRGARA</sequence>
<organism evidence="5 6">
    <name type="scientific">Burkholderia cepacia</name>
    <name type="common">Pseudomonas cepacia</name>
    <dbReference type="NCBI Taxonomy" id="292"/>
    <lineage>
        <taxon>Bacteria</taxon>
        <taxon>Pseudomonadati</taxon>
        <taxon>Pseudomonadota</taxon>
        <taxon>Betaproteobacteria</taxon>
        <taxon>Burkholderiales</taxon>
        <taxon>Burkholderiaceae</taxon>
        <taxon>Burkholderia</taxon>
        <taxon>Burkholderia cepacia complex</taxon>
    </lineage>
</organism>
<dbReference type="InterPro" id="IPR051448">
    <property type="entry name" value="CdaR-like_regulators"/>
</dbReference>
<dbReference type="Proteomes" id="UP000298234">
    <property type="component" value="Unassembled WGS sequence"/>
</dbReference>
<gene>
    <name evidence="5" type="ORF">E3D37_00015</name>
</gene>